<dbReference type="HOGENOM" id="CLU_167591_0_0_5"/>
<organism evidence="1 2">
    <name type="scientific">Martelella endophytica</name>
    <dbReference type="NCBI Taxonomy" id="1486262"/>
    <lineage>
        <taxon>Bacteria</taxon>
        <taxon>Pseudomonadati</taxon>
        <taxon>Pseudomonadota</taxon>
        <taxon>Alphaproteobacteria</taxon>
        <taxon>Hyphomicrobiales</taxon>
        <taxon>Aurantimonadaceae</taxon>
        <taxon>Martelella</taxon>
    </lineage>
</organism>
<dbReference type="PATRIC" id="fig|1486262.3.peg.324"/>
<dbReference type="KEGG" id="mey:TM49_01575"/>
<name>A0A0D5LV09_MAREN</name>
<dbReference type="Proteomes" id="UP000032611">
    <property type="component" value="Chromosome"/>
</dbReference>
<dbReference type="EMBL" id="CP010803">
    <property type="protein sequence ID" value="AJY47851.1"/>
    <property type="molecule type" value="Genomic_DNA"/>
</dbReference>
<accession>A0A0D5LV09</accession>
<dbReference type="STRING" id="1486262.TM49_01575"/>
<evidence type="ECO:0000313" key="1">
    <source>
        <dbReference type="EMBL" id="AJY47851.1"/>
    </source>
</evidence>
<proteinExistence type="predicted"/>
<protein>
    <recommendedName>
        <fullName evidence="3">Phage head-tail adapter protein</fullName>
    </recommendedName>
</protein>
<sequence>MEPVSTQGAGGVTTTVFTQRYACRAEFIYSKGSEVVEAARLEGRPIYKLRVRSCSAVRAVTTDWRLRDARRNVEYAIIEADSITDRRWTYIVIEGGKAG</sequence>
<dbReference type="InterPro" id="IPR008767">
    <property type="entry name" value="Phage_SPP1_head-tail_adaptor"/>
</dbReference>
<dbReference type="AlphaFoldDB" id="A0A0D5LV09"/>
<evidence type="ECO:0000313" key="2">
    <source>
        <dbReference type="Proteomes" id="UP000032611"/>
    </source>
</evidence>
<evidence type="ECO:0008006" key="3">
    <source>
        <dbReference type="Google" id="ProtNLM"/>
    </source>
</evidence>
<reference evidence="1 2" key="1">
    <citation type="journal article" date="2015" name="Genome Announc.">
        <title>Complete genome sequence of Martelella endophytica YC6887, which has antifungal activity associated with a halophyte.</title>
        <authorList>
            <person name="Khan A."/>
            <person name="Khan H."/>
            <person name="Chung E.J."/>
            <person name="Hossain M.T."/>
            <person name="Chung Y.R."/>
        </authorList>
    </citation>
    <scope>NUCLEOTIDE SEQUENCE [LARGE SCALE GENOMIC DNA]</scope>
    <source>
        <strain evidence="1">YC6887</strain>
    </source>
</reference>
<dbReference type="InterPro" id="IPR038666">
    <property type="entry name" value="SSP1_head-tail_sf"/>
</dbReference>
<dbReference type="Pfam" id="PF05521">
    <property type="entry name" value="Phage_HCP"/>
    <property type="match status" value="1"/>
</dbReference>
<gene>
    <name evidence="1" type="ORF">TM49_01575</name>
</gene>
<keyword evidence="2" id="KW-1185">Reference proteome</keyword>
<dbReference type="Gene3D" id="2.40.10.270">
    <property type="entry name" value="Bacteriophage SPP1 head-tail adaptor protein"/>
    <property type="match status" value="1"/>
</dbReference>